<keyword evidence="5 6" id="KW-0472">Membrane</keyword>
<evidence type="ECO:0000256" key="1">
    <source>
        <dbReference type="ARBA" id="ARBA00004141"/>
    </source>
</evidence>
<evidence type="ECO:0000256" key="5">
    <source>
        <dbReference type="ARBA" id="ARBA00023136"/>
    </source>
</evidence>
<feature type="transmembrane region" description="Helical" evidence="6">
    <location>
        <begin position="654"/>
        <end position="674"/>
    </location>
</feature>
<feature type="transmembrane region" description="Helical" evidence="6">
    <location>
        <begin position="417"/>
        <end position="441"/>
    </location>
</feature>
<dbReference type="Gene3D" id="2.60.40.420">
    <property type="entry name" value="Cupredoxins - blue copper proteins"/>
    <property type="match status" value="1"/>
</dbReference>
<feature type="transmembrane region" description="Helical" evidence="6">
    <location>
        <begin position="567"/>
        <end position="589"/>
    </location>
</feature>
<evidence type="ECO:0000256" key="3">
    <source>
        <dbReference type="ARBA" id="ARBA00022692"/>
    </source>
</evidence>
<evidence type="ECO:0000256" key="4">
    <source>
        <dbReference type="ARBA" id="ARBA00022989"/>
    </source>
</evidence>
<comment type="similarity">
    <text evidence="2">Belongs to the oxidase-dependent Fe transporter (OFeT) (TC 9.A.10.1) family.</text>
</comment>
<dbReference type="SUPFAM" id="SSF117074">
    <property type="entry name" value="Hypothetical protein PA1324"/>
    <property type="match status" value="1"/>
</dbReference>
<dbReference type="RefSeq" id="WP_406697622.1">
    <property type="nucleotide sequence ID" value="NZ_CP155447.1"/>
</dbReference>
<name>A0AAU7CH98_9BACT</name>
<keyword evidence="3 6" id="KW-0812">Transmembrane</keyword>
<dbReference type="GO" id="GO:0015093">
    <property type="term" value="F:ferrous iron transmembrane transporter activity"/>
    <property type="evidence" value="ECO:0007669"/>
    <property type="project" value="TreeGrafter"/>
</dbReference>
<evidence type="ECO:0000256" key="6">
    <source>
        <dbReference type="SAM" id="Phobius"/>
    </source>
</evidence>
<reference evidence="7" key="1">
    <citation type="submission" date="2024-05" db="EMBL/GenBank/DDBJ databases">
        <title>Planctomycetes of the genus Singulisphaera possess chitinolytic capabilities.</title>
        <authorList>
            <person name="Ivanova A."/>
        </authorList>
    </citation>
    <scope>NUCLEOTIDE SEQUENCE</scope>
    <source>
        <strain evidence="7">Ch08T</strain>
    </source>
</reference>
<proteinExistence type="inferred from homology"/>
<dbReference type="AlphaFoldDB" id="A0AAU7CH98"/>
<feature type="transmembrane region" description="Helical" evidence="6">
    <location>
        <begin position="453"/>
        <end position="477"/>
    </location>
</feature>
<feature type="transmembrane region" description="Helical" evidence="6">
    <location>
        <begin position="601"/>
        <end position="622"/>
    </location>
</feature>
<dbReference type="PANTHER" id="PTHR31632:SF2">
    <property type="entry name" value="PLASMA MEMBRANE IRON PERMEASE"/>
    <property type="match status" value="1"/>
</dbReference>
<dbReference type="Pfam" id="PF03239">
    <property type="entry name" value="FTR1"/>
    <property type="match status" value="2"/>
</dbReference>
<protein>
    <submittedName>
        <fullName evidence="7">FTR1 family protein</fullName>
    </submittedName>
</protein>
<comment type="subcellular location">
    <subcellularLocation>
        <location evidence="1">Membrane</location>
        <topology evidence="1">Multi-pass membrane protein</topology>
    </subcellularLocation>
</comment>
<keyword evidence="4 6" id="KW-1133">Transmembrane helix</keyword>
<evidence type="ECO:0000313" key="7">
    <source>
        <dbReference type="EMBL" id="XBH04823.1"/>
    </source>
</evidence>
<gene>
    <name evidence="7" type="ORF">V5E97_02040</name>
</gene>
<feature type="transmembrane region" description="Helical" evidence="6">
    <location>
        <begin position="529"/>
        <end position="547"/>
    </location>
</feature>
<dbReference type="SUPFAM" id="SSF49503">
    <property type="entry name" value="Cupredoxins"/>
    <property type="match status" value="1"/>
</dbReference>
<feature type="transmembrane region" description="Helical" evidence="6">
    <location>
        <begin position="489"/>
        <end position="508"/>
    </location>
</feature>
<evidence type="ECO:0000256" key="2">
    <source>
        <dbReference type="ARBA" id="ARBA00008333"/>
    </source>
</evidence>
<dbReference type="GO" id="GO:0033573">
    <property type="term" value="C:high-affinity iron permease complex"/>
    <property type="evidence" value="ECO:0007669"/>
    <property type="project" value="InterPro"/>
</dbReference>
<sequence length="689" mass="73556">MSASSRSLAPVRQVRREQAADAEVVLVDQKGLQFVPRVQAMSLGRTLRFTNADSERHSVHVVTPGFDFNQSMAPGEPHDWVPDKPGIVRLACDIHSHMRGYIVVSASPWVAACTREGKFRFADVPDGRYIVNVWHEMGEPLRKEVEIGGGAVSDLGTLTVTAPSFTPVAGQLAPVLAWPEVIDRISLTLAASFDLAARPGEFKKARRLAEDAYWGEFEASDMETAVRNYLGYARAGELEGQFLAIVSAVSKVAKGKEPPEFMAELTRKLILSLISASDDLNRKGVSDRTDVLVGAANSAAALATVPGSRDQRGLLLGLKQGLLELQALADKGEADDAASAMTSVYLVDFEPLERILNSLNPREVRPLEIEFNRIRGEVGSGLKGEALGAKLTDLQQRVTLALGRVEEQRAGSFGPAFAGSLFIILREGVEVILLLAMLVALATKTAQPGAMRAIGWGVGLAVVASIITAVGLNLIVSSAQNKTREVAEGVVMLAAAGVLFYVSYWLISQSESKRWMDFLKRQAARGSEMGGLGTLALTAFLAVYREGAETALMYQALLGGHGRSREGLVGMATGLGVGLVLLAVIAYIIRVSSVRLPLRSFFKVSGVILFAMAVVFAGNGIFELQNAGILKTTELEWFGPGLPALGLHPNVQALSVQGLLLLGAVFALVLVLTGEVSSAPKPARPATSR</sequence>
<accession>A0AAU7CH98</accession>
<dbReference type="InterPro" id="IPR004923">
    <property type="entry name" value="FTR1/Fip1/EfeU"/>
</dbReference>
<dbReference type="InterPro" id="IPR008972">
    <property type="entry name" value="Cupredoxin"/>
</dbReference>
<dbReference type="PANTHER" id="PTHR31632">
    <property type="entry name" value="IRON TRANSPORTER FTH1"/>
    <property type="match status" value="1"/>
</dbReference>
<dbReference type="EMBL" id="CP155447">
    <property type="protein sequence ID" value="XBH04823.1"/>
    <property type="molecule type" value="Genomic_DNA"/>
</dbReference>
<organism evidence="7">
    <name type="scientific">Singulisphaera sp. Ch08</name>
    <dbReference type="NCBI Taxonomy" id="3120278"/>
    <lineage>
        <taxon>Bacteria</taxon>
        <taxon>Pseudomonadati</taxon>
        <taxon>Planctomycetota</taxon>
        <taxon>Planctomycetia</taxon>
        <taxon>Isosphaerales</taxon>
        <taxon>Isosphaeraceae</taxon>
        <taxon>Singulisphaera</taxon>
    </lineage>
</organism>